<dbReference type="RefSeq" id="WP_007347660.1">
    <property type="nucleotide sequence ID" value="NZ_CALY02000063.1"/>
</dbReference>
<evidence type="ECO:0000256" key="9">
    <source>
        <dbReference type="SAM" id="MobiDB-lite"/>
    </source>
</evidence>
<keyword evidence="7 8" id="KW-0694">RNA-binding</keyword>
<dbReference type="Pfam" id="PF01138">
    <property type="entry name" value="RNase_PH"/>
    <property type="match status" value="2"/>
</dbReference>
<proteinExistence type="inferred from homology"/>
<dbReference type="InterPro" id="IPR036345">
    <property type="entry name" value="ExoRNase_PH_dom2_sf"/>
</dbReference>
<dbReference type="GO" id="GO:0000175">
    <property type="term" value="F:3'-5'-RNA exonuclease activity"/>
    <property type="evidence" value="ECO:0007669"/>
    <property type="project" value="TreeGrafter"/>
</dbReference>
<evidence type="ECO:0000256" key="4">
    <source>
        <dbReference type="ARBA" id="ARBA00022695"/>
    </source>
</evidence>
<comment type="function">
    <text evidence="8">Involved in mRNA degradation. Catalyzes the phosphorolysis of single-stranded polyribonucleotides processively in the 3'- to 5'-direction.</text>
</comment>
<sequence>MFKTHKIEIEWAGRPLTLETGKIARQADGAVIATYGETIVLATVVSAKSPKPDQDFFPLTVNYQEKSYAVGRIPGGYLKRESRPSENETLVSRLIDRPIRPLFVEGYKNDTQIIVSVIQHDLENNPDILAMIASSAALTLSGVPFMGPIAGARVGYCNGQYVLNPHIDEMPESKLDLVVAGTESAVLMVESEAQELPEDVMLGAVMFGHKGLQPVLDAIIKLAEVAAKDPRDFIPEDLSNLEKAMQEMAEEDIRRAYTITDKQERYAAIDALKTEIINKFMPETEEDCKFSVDQIATVFKQLQAKIVRGSILDTQKRIDGRNLSTVRPIQSEVSILPRTHGSALFTRGETQAIVVATLGTSEDEQYIDALTGLYKETFLLHYNFPPFSVGETGRLSSPGRREIGHGKLAWRAIHPMLPTKESFPYTIRAVSEITESNGSSSMATVCGTSLALMDAGVPLARPVAGIAMGLIKEGERFAVLSDILGDEDHLGDMDFKVAGTENGITALQMDIKIDGITEEIMKIALEQAKSGRIHILNEMAKALTSARSELSEFSPRIEVMNISVDKIRDVIGSGGKVIREIVEQTGAKINIEDDGTIKIASADAKTIEAAKRWIHSIVDEPEVGAIYQGTVVKTAEFGAFINFFGSRDGLVHISQLATERVTKTTDIVKEGDKVWVKLMGFDERGKVRLSMKVVDQETGKEITDDKLMKEEKYMDEKKQSESKRRRKKKEK</sequence>
<feature type="compositionally biased region" description="Basic and acidic residues" evidence="9">
    <location>
        <begin position="705"/>
        <end position="722"/>
    </location>
</feature>
<dbReference type="GO" id="GO:0000287">
    <property type="term" value="F:magnesium ion binding"/>
    <property type="evidence" value="ECO:0007669"/>
    <property type="project" value="UniProtKB-UniRule"/>
</dbReference>
<dbReference type="InterPro" id="IPR020568">
    <property type="entry name" value="Ribosomal_Su5_D2-typ_SF"/>
</dbReference>
<reference evidence="11 12" key="1">
    <citation type="submission" date="2012-03" db="EMBL/GenBank/DDBJ databases">
        <title>The Genome Sequence of Bartonella rattimassiliensis 15908.</title>
        <authorList>
            <consortium name="The Broad Institute Genome Sequencing Platform"/>
            <consortium name="The Broad Institute Genome Sequencing Center for Infectious Disease"/>
            <person name="Feldgarden M."/>
            <person name="Kirby J."/>
            <person name="Kosoy M."/>
            <person name="Birtles R."/>
            <person name="Probert W.S."/>
            <person name="Chiaraviglio L."/>
            <person name="Young S.K."/>
            <person name="Zeng Q."/>
            <person name="Gargeya S."/>
            <person name="Fitzgerald M."/>
            <person name="Haas B."/>
            <person name="Abouelleil A."/>
            <person name="Alvarado L."/>
            <person name="Arachchi H.M."/>
            <person name="Berlin A."/>
            <person name="Chapman S.B."/>
            <person name="Gearin G."/>
            <person name="Goldberg J."/>
            <person name="Griggs A."/>
            <person name="Gujja S."/>
            <person name="Hansen M."/>
            <person name="Heiman D."/>
            <person name="Howarth C."/>
            <person name="Larimer J."/>
            <person name="Lui A."/>
            <person name="MacDonald P.J.P."/>
            <person name="McCowen C."/>
            <person name="Montmayeur A."/>
            <person name="Murphy C."/>
            <person name="Neiman D."/>
            <person name="Pearson M."/>
            <person name="Priest M."/>
            <person name="Roberts A."/>
            <person name="Saif S."/>
            <person name="Shea T."/>
            <person name="Sisk P."/>
            <person name="Stolte C."/>
            <person name="Sykes S."/>
            <person name="Wortman J."/>
            <person name="Nusbaum C."/>
            <person name="Birren B."/>
        </authorList>
    </citation>
    <scope>NUCLEOTIDE SEQUENCE [LARGE SCALE GENOMIC DNA]</scope>
    <source>
        <strain evidence="11 12">15908</strain>
    </source>
</reference>
<dbReference type="PANTHER" id="PTHR11252:SF0">
    <property type="entry name" value="POLYRIBONUCLEOTIDE NUCLEOTIDYLTRANSFERASE 1, MITOCHONDRIAL"/>
    <property type="match status" value="1"/>
</dbReference>
<dbReference type="InterPro" id="IPR012162">
    <property type="entry name" value="PNPase"/>
</dbReference>
<dbReference type="InterPro" id="IPR015847">
    <property type="entry name" value="ExoRNase_PH_dom2"/>
</dbReference>
<keyword evidence="5 8" id="KW-0479">Metal-binding</keyword>
<dbReference type="NCBIfam" id="NF008805">
    <property type="entry name" value="PRK11824.1"/>
    <property type="match status" value="1"/>
</dbReference>
<evidence type="ECO:0000256" key="2">
    <source>
        <dbReference type="ARBA" id="ARBA00022490"/>
    </source>
</evidence>
<dbReference type="PROSITE" id="PS50084">
    <property type="entry name" value="KH_TYPE_1"/>
    <property type="match status" value="1"/>
</dbReference>
<dbReference type="CDD" id="cd11363">
    <property type="entry name" value="RNase_PH_PNPase_1"/>
    <property type="match status" value="1"/>
</dbReference>
<dbReference type="SMART" id="SM00316">
    <property type="entry name" value="S1"/>
    <property type="match status" value="1"/>
</dbReference>
<evidence type="ECO:0000259" key="10">
    <source>
        <dbReference type="PROSITE" id="PS50126"/>
    </source>
</evidence>
<feature type="binding site" evidence="8">
    <location>
        <position position="494"/>
    </location>
    <ligand>
        <name>Mg(2+)</name>
        <dbReference type="ChEBI" id="CHEBI:18420"/>
    </ligand>
</feature>
<keyword evidence="3 8" id="KW-0808">Transferase</keyword>
<dbReference type="Proteomes" id="UP000001077">
    <property type="component" value="Unassembled WGS sequence"/>
</dbReference>
<accession>J1JGI8</accession>
<evidence type="ECO:0000313" key="12">
    <source>
        <dbReference type="Proteomes" id="UP000001077"/>
    </source>
</evidence>
<dbReference type="GO" id="GO:0004654">
    <property type="term" value="F:polyribonucleotide nucleotidyltransferase activity"/>
    <property type="evidence" value="ECO:0007669"/>
    <property type="project" value="UniProtKB-UniRule"/>
</dbReference>
<dbReference type="SUPFAM" id="SSF50249">
    <property type="entry name" value="Nucleic acid-binding proteins"/>
    <property type="match status" value="1"/>
</dbReference>
<keyword evidence="6 8" id="KW-0460">Magnesium</keyword>
<dbReference type="Pfam" id="PF03726">
    <property type="entry name" value="PNPase"/>
    <property type="match status" value="1"/>
</dbReference>
<dbReference type="NCBIfam" id="TIGR03591">
    <property type="entry name" value="polynuc_phos"/>
    <property type="match status" value="1"/>
</dbReference>
<keyword evidence="12" id="KW-1185">Reference proteome</keyword>
<dbReference type="FunFam" id="3.30.1370.10:FF:000001">
    <property type="entry name" value="Polyribonucleotide nucleotidyltransferase"/>
    <property type="match status" value="1"/>
</dbReference>
<dbReference type="InterPro" id="IPR004088">
    <property type="entry name" value="KH_dom_type_1"/>
</dbReference>
<dbReference type="HOGENOM" id="CLU_004217_2_2_5"/>
<dbReference type="SUPFAM" id="SSF55666">
    <property type="entry name" value="Ribonuclease PH domain 2-like"/>
    <property type="match status" value="2"/>
</dbReference>
<dbReference type="HAMAP" id="MF_01595">
    <property type="entry name" value="PNPase"/>
    <property type="match status" value="1"/>
</dbReference>
<comment type="similarity">
    <text evidence="1 8">Belongs to the polyribonucleotide nucleotidyltransferase family.</text>
</comment>
<dbReference type="InterPro" id="IPR003029">
    <property type="entry name" value="S1_domain"/>
</dbReference>
<dbReference type="Pfam" id="PF00575">
    <property type="entry name" value="S1"/>
    <property type="match status" value="1"/>
</dbReference>
<evidence type="ECO:0000256" key="6">
    <source>
        <dbReference type="ARBA" id="ARBA00022842"/>
    </source>
</evidence>
<dbReference type="InterPro" id="IPR027408">
    <property type="entry name" value="PNPase/RNase_PH_dom_sf"/>
</dbReference>
<dbReference type="Gene3D" id="2.40.50.140">
    <property type="entry name" value="Nucleic acid-binding proteins"/>
    <property type="match status" value="1"/>
</dbReference>
<evidence type="ECO:0000256" key="5">
    <source>
        <dbReference type="ARBA" id="ARBA00022723"/>
    </source>
</evidence>
<dbReference type="InterPro" id="IPR012340">
    <property type="entry name" value="NA-bd_OB-fold"/>
</dbReference>
<protein>
    <recommendedName>
        <fullName evidence="8">Polyribonucleotide nucleotidyltransferase</fullName>
        <ecNumber evidence="8">2.7.7.8</ecNumber>
    </recommendedName>
    <alternativeName>
        <fullName evidence="8">Polynucleotide phosphorylase</fullName>
        <shortName evidence="8">PNPase</shortName>
    </alternativeName>
</protein>
<gene>
    <name evidence="8" type="primary">pnp</name>
    <name evidence="11" type="ORF">MCY_01241</name>
</gene>
<dbReference type="STRING" id="1094556.MCY_01241"/>
<dbReference type="CDD" id="cd04472">
    <property type="entry name" value="S1_PNPase"/>
    <property type="match status" value="1"/>
</dbReference>
<dbReference type="PROSITE" id="PS50126">
    <property type="entry name" value="S1"/>
    <property type="match status" value="1"/>
</dbReference>
<dbReference type="EMBL" id="AILY01000040">
    <property type="protein sequence ID" value="EJF83657.1"/>
    <property type="molecule type" value="Genomic_DNA"/>
</dbReference>
<dbReference type="eggNOG" id="COG1185">
    <property type="taxonomic scope" value="Bacteria"/>
</dbReference>
<dbReference type="SUPFAM" id="SSF54791">
    <property type="entry name" value="Eukaryotic type KH-domain (KH-domain type I)"/>
    <property type="match status" value="1"/>
</dbReference>
<dbReference type="InterPro" id="IPR004087">
    <property type="entry name" value="KH_dom"/>
</dbReference>
<evidence type="ECO:0000256" key="1">
    <source>
        <dbReference type="ARBA" id="ARBA00007404"/>
    </source>
</evidence>
<dbReference type="InterPro" id="IPR001247">
    <property type="entry name" value="ExoRNase_PH_dom1"/>
</dbReference>
<dbReference type="FunFam" id="3.30.230.70:FF:000002">
    <property type="entry name" value="Polyribonucleotide nucleotidyltransferase"/>
    <property type="match status" value="1"/>
</dbReference>
<dbReference type="FunFam" id="3.30.230.70:FF:000001">
    <property type="entry name" value="Polyribonucleotide nucleotidyltransferase"/>
    <property type="match status" value="1"/>
</dbReference>
<dbReference type="GO" id="GO:0003723">
    <property type="term" value="F:RNA binding"/>
    <property type="evidence" value="ECO:0007669"/>
    <property type="project" value="UniProtKB-UniRule"/>
</dbReference>
<feature type="binding site" evidence="8">
    <location>
        <position position="488"/>
    </location>
    <ligand>
        <name>Mg(2+)</name>
        <dbReference type="ChEBI" id="CHEBI:18420"/>
    </ligand>
</feature>
<dbReference type="FunFam" id="2.40.50.140:FF:000107">
    <property type="entry name" value="Polyribonucleotide nucleotidyltransferase"/>
    <property type="match status" value="1"/>
</dbReference>
<evidence type="ECO:0000256" key="8">
    <source>
        <dbReference type="HAMAP-Rule" id="MF_01595"/>
    </source>
</evidence>
<dbReference type="Pfam" id="PF03725">
    <property type="entry name" value="RNase_PH_C"/>
    <property type="match status" value="2"/>
</dbReference>
<dbReference type="GO" id="GO:0005829">
    <property type="term" value="C:cytosol"/>
    <property type="evidence" value="ECO:0007669"/>
    <property type="project" value="UniProtKB-ARBA"/>
</dbReference>
<comment type="caution">
    <text evidence="11">The sequence shown here is derived from an EMBL/GenBank/DDBJ whole genome shotgun (WGS) entry which is preliminary data.</text>
</comment>
<dbReference type="PANTHER" id="PTHR11252">
    <property type="entry name" value="POLYRIBONUCLEOTIDE NUCLEOTIDYLTRANSFERASE"/>
    <property type="match status" value="1"/>
</dbReference>
<dbReference type="InterPro" id="IPR036612">
    <property type="entry name" value="KH_dom_type_1_sf"/>
</dbReference>
<evidence type="ECO:0000256" key="3">
    <source>
        <dbReference type="ARBA" id="ARBA00022679"/>
    </source>
</evidence>
<dbReference type="SUPFAM" id="SSF54211">
    <property type="entry name" value="Ribosomal protein S5 domain 2-like"/>
    <property type="match status" value="2"/>
</dbReference>
<dbReference type="GO" id="GO:0006402">
    <property type="term" value="P:mRNA catabolic process"/>
    <property type="evidence" value="ECO:0007669"/>
    <property type="project" value="UniProtKB-UniRule"/>
</dbReference>
<comment type="subcellular location">
    <subcellularLocation>
        <location evidence="8">Cytoplasm</location>
    </subcellularLocation>
</comment>
<dbReference type="CDD" id="cd02393">
    <property type="entry name" value="KH-I_PNPase"/>
    <property type="match status" value="1"/>
</dbReference>
<organism evidence="11 12">
    <name type="scientific">Bartonella rattimassiliensis 15908</name>
    <dbReference type="NCBI Taxonomy" id="1094556"/>
    <lineage>
        <taxon>Bacteria</taxon>
        <taxon>Pseudomonadati</taxon>
        <taxon>Pseudomonadota</taxon>
        <taxon>Alphaproteobacteria</taxon>
        <taxon>Hyphomicrobiales</taxon>
        <taxon>Bartonellaceae</taxon>
        <taxon>Bartonella</taxon>
    </lineage>
</organism>
<dbReference type="SMART" id="SM00322">
    <property type="entry name" value="KH"/>
    <property type="match status" value="1"/>
</dbReference>
<comment type="cofactor">
    <cofactor evidence="8">
        <name>Mg(2+)</name>
        <dbReference type="ChEBI" id="CHEBI:18420"/>
    </cofactor>
</comment>
<feature type="domain" description="S1 motif" evidence="10">
    <location>
        <begin position="624"/>
        <end position="692"/>
    </location>
</feature>
<dbReference type="Pfam" id="PF00013">
    <property type="entry name" value="KH_1"/>
    <property type="match status" value="1"/>
</dbReference>
<dbReference type="PIRSF" id="PIRSF005499">
    <property type="entry name" value="PNPase"/>
    <property type="match status" value="1"/>
</dbReference>
<dbReference type="OrthoDB" id="9804305at2"/>
<name>J1JGI8_9HYPH</name>
<dbReference type="GO" id="GO:0006396">
    <property type="term" value="P:RNA processing"/>
    <property type="evidence" value="ECO:0007669"/>
    <property type="project" value="InterPro"/>
</dbReference>
<keyword evidence="4 8" id="KW-0548">Nucleotidyltransferase</keyword>
<dbReference type="AlphaFoldDB" id="J1JGI8"/>
<evidence type="ECO:0000313" key="11">
    <source>
        <dbReference type="EMBL" id="EJF83657.1"/>
    </source>
</evidence>
<evidence type="ECO:0000256" key="7">
    <source>
        <dbReference type="ARBA" id="ARBA00022884"/>
    </source>
</evidence>
<dbReference type="Gene3D" id="3.30.230.70">
    <property type="entry name" value="GHMP Kinase, N-terminal domain"/>
    <property type="match status" value="2"/>
</dbReference>
<dbReference type="Gene3D" id="3.30.1370.10">
    <property type="entry name" value="K Homology domain, type 1"/>
    <property type="match status" value="1"/>
</dbReference>
<dbReference type="CDD" id="cd11364">
    <property type="entry name" value="RNase_PH_PNPase_2"/>
    <property type="match status" value="1"/>
</dbReference>
<feature type="region of interest" description="Disordered" evidence="9">
    <location>
        <begin position="705"/>
        <end position="731"/>
    </location>
</feature>
<dbReference type="PATRIC" id="fig|1094556.3.peg.1566"/>
<dbReference type="EC" id="2.7.7.8" evidence="8"/>
<keyword evidence="2 8" id="KW-0963">Cytoplasm</keyword>
<dbReference type="InterPro" id="IPR015848">
    <property type="entry name" value="PNPase_PH_RNA-bd_bac/org-type"/>
</dbReference>
<comment type="catalytic activity">
    <reaction evidence="8">
        <text>RNA(n+1) + phosphate = RNA(n) + a ribonucleoside 5'-diphosphate</text>
        <dbReference type="Rhea" id="RHEA:22096"/>
        <dbReference type="Rhea" id="RHEA-COMP:14527"/>
        <dbReference type="Rhea" id="RHEA-COMP:17342"/>
        <dbReference type="ChEBI" id="CHEBI:43474"/>
        <dbReference type="ChEBI" id="CHEBI:57930"/>
        <dbReference type="ChEBI" id="CHEBI:140395"/>
        <dbReference type="EC" id="2.7.7.8"/>
    </reaction>
</comment>